<evidence type="ECO:0000256" key="1">
    <source>
        <dbReference type="ARBA" id="ARBA00008106"/>
    </source>
</evidence>
<comment type="function">
    <text evidence="3">Catalyzes the hydrolytic dehalogenation of small (S)-2-haloalkanoic acids to yield the corresponding (R)-2-hydroxyalkanoic acids.</text>
</comment>
<evidence type="ECO:0000313" key="4">
    <source>
        <dbReference type="EMBL" id="RAI00655.1"/>
    </source>
</evidence>
<dbReference type="NCBIfam" id="TIGR01493">
    <property type="entry name" value="HAD-SF-IA-v2"/>
    <property type="match status" value="1"/>
</dbReference>
<dbReference type="EC" id="3.8.1.2" evidence="3"/>
<dbReference type="AlphaFoldDB" id="A0A8B2NTS1"/>
<dbReference type="OrthoDB" id="9785638at2"/>
<dbReference type="NCBIfam" id="TIGR01428">
    <property type="entry name" value="HAD_type_II"/>
    <property type="match status" value="1"/>
</dbReference>
<accession>A0A8B2NTS1</accession>
<dbReference type="InterPro" id="IPR023214">
    <property type="entry name" value="HAD_sf"/>
</dbReference>
<evidence type="ECO:0000256" key="3">
    <source>
        <dbReference type="RuleBase" id="RU368077"/>
    </source>
</evidence>
<protein>
    <recommendedName>
        <fullName evidence="3">(S)-2-haloacid dehalogenase</fullName>
        <ecNumber evidence="3">3.8.1.2</ecNumber>
    </recommendedName>
    <alternativeName>
        <fullName evidence="3">2-haloalkanoic acid dehalogenase</fullName>
    </alternativeName>
    <alternativeName>
        <fullName evidence="3">Halocarboxylic acid halidohydrolase</fullName>
    </alternativeName>
    <alternativeName>
        <fullName evidence="3">L-2-haloacid dehalogenase</fullName>
    </alternativeName>
</protein>
<comment type="similarity">
    <text evidence="1 3">Belongs to the HAD-like hydrolase superfamily. S-2-haloalkanoic acid dehalogenase family.</text>
</comment>
<proteinExistence type="inferred from homology"/>
<dbReference type="InterPro" id="IPR023198">
    <property type="entry name" value="PGP-like_dom2"/>
</dbReference>
<dbReference type="PRINTS" id="PR00413">
    <property type="entry name" value="HADHALOGNASE"/>
</dbReference>
<keyword evidence="5" id="KW-1185">Reference proteome</keyword>
<name>A0A8B2NTS1_9HYPH</name>
<dbReference type="PANTHER" id="PTHR43316:SF3">
    <property type="entry name" value="HALOACID DEHALOGENASE, TYPE II (AFU_ORTHOLOGUE AFUA_2G07750)-RELATED"/>
    <property type="match status" value="1"/>
</dbReference>
<dbReference type="RefSeq" id="WP_111346785.1">
    <property type="nucleotide sequence ID" value="NZ_QHHQ01000003.1"/>
</dbReference>
<organism evidence="4 5">
    <name type="scientific">Acuticoccus sediminis</name>
    <dbReference type="NCBI Taxonomy" id="2184697"/>
    <lineage>
        <taxon>Bacteria</taxon>
        <taxon>Pseudomonadati</taxon>
        <taxon>Pseudomonadota</taxon>
        <taxon>Alphaproteobacteria</taxon>
        <taxon>Hyphomicrobiales</taxon>
        <taxon>Amorphaceae</taxon>
        <taxon>Acuticoccus</taxon>
    </lineage>
</organism>
<dbReference type="CDD" id="cd02588">
    <property type="entry name" value="HAD_L2-DEX"/>
    <property type="match status" value="1"/>
</dbReference>
<gene>
    <name evidence="4" type="ORF">DLJ53_15470</name>
</gene>
<dbReference type="PANTHER" id="PTHR43316">
    <property type="entry name" value="HYDROLASE, HALOACID DELAHOGENASE-RELATED"/>
    <property type="match status" value="1"/>
</dbReference>
<evidence type="ECO:0000256" key="2">
    <source>
        <dbReference type="ARBA" id="ARBA00022801"/>
    </source>
</evidence>
<dbReference type="Gene3D" id="1.10.150.240">
    <property type="entry name" value="Putative phosphatase, domain 2"/>
    <property type="match status" value="1"/>
</dbReference>
<evidence type="ECO:0000313" key="5">
    <source>
        <dbReference type="Proteomes" id="UP000249590"/>
    </source>
</evidence>
<sequence length="229" mass="25199">MPKALIFDVFGTLVDWRGSIARGLAPWVPDADARSAFADLWRARYQPSMEEVRSGRRPFVPLDTLHRENLDAVIDDTGSTIPEGDRETVNLLWHQLDGWPDVAGGLARLGRTFILCPHSNGNVRLMLDMARHNGWRWDAILGAETTGHYKPRPESYTRAAEILMLPPGEVMMVAAHNGDLAAARACGLATAFIPRPTEHGAGQTIDLEAEADWDVVARDLDDLADKLGA</sequence>
<comment type="caution">
    <text evidence="4">The sequence shown here is derived from an EMBL/GenBank/DDBJ whole genome shotgun (WGS) entry which is preliminary data.</text>
</comment>
<comment type="catalytic activity">
    <reaction evidence="3">
        <text>an (S)-2-haloacid + H2O = a (2R)-2-hydroxycarboxylate + a halide anion + H(+)</text>
        <dbReference type="Rhea" id="RHEA:11192"/>
        <dbReference type="ChEBI" id="CHEBI:15377"/>
        <dbReference type="ChEBI" id="CHEBI:15378"/>
        <dbReference type="ChEBI" id="CHEBI:16042"/>
        <dbReference type="ChEBI" id="CHEBI:58314"/>
        <dbReference type="ChEBI" id="CHEBI:137405"/>
        <dbReference type="EC" id="3.8.1.2"/>
    </reaction>
</comment>
<dbReference type="InterPro" id="IPR006328">
    <property type="entry name" value="2-HAD"/>
</dbReference>
<dbReference type="Proteomes" id="UP000249590">
    <property type="component" value="Unassembled WGS sequence"/>
</dbReference>
<dbReference type="InterPro" id="IPR036412">
    <property type="entry name" value="HAD-like_sf"/>
</dbReference>
<reference evidence="4 5" key="1">
    <citation type="submission" date="2018-05" db="EMBL/GenBank/DDBJ databases">
        <title>Acuticoccus sediminis sp. nov., isolated from deep-sea sediment of Indian Ocean.</title>
        <authorList>
            <person name="Liu X."/>
            <person name="Lai Q."/>
            <person name="Du Y."/>
            <person name="Sun F."/>
            <person name="Zhang X."/>
            <person name="Wang S."/>
            <person name="Shao Z."/>
        </authorList>
    </citation>
    <scope>NUCLEOTIDE SEQUENCE [LARGE SCALE GENOMIC DNA]</scope>
    <source>
        <strain evidence="4 5">PTG4-2</strain>
    </source>
</reference>
<dbReference type="GO" id="GO:0018784">
    <property type="term" value="F:(S)-2-haloacid dehalogenase activity"/>
    <property type="evidence" value="ECO:0007669"/>
    <property type="project" value="UniProtKB-UniRule"/>
</dbReference>
<keyword evidence="2 3" id="KW-0378">Hydrolase</keyword>
<dbReference type="InterPro" id="IPR006439">
    <property type="entry name" value="HAD-SF_hydro_IA"/>
</dbReference>
<dbReference type="InterPro" id="IPR051540">
    <property type="entry name" value="S-2-haloacid_dehalogenase"/>
</dbReference>
<dbReference type="SUPFAM" id="SSF56784">
    <property type="entry name" value="HAD-like"/>
    <property type="match status" value="1"/>
</dbReference>
<dbReference type="EMBL" id="QHHQ01000003">
    <property type="protein sequence ID" value="RAI00655.1"/>
    <property type="molecule type" value="Genomic_DNA"/>
</dbReference>
<dbReference type="Gene3D" id="3.40.50.1000">
    <property type="entry name" value="HAD superfamily/HAD-like"/>
    <property type="match status" value="1"/>
</dbReference>
<dbReference type="Pfam" id="PF00702">
    <property type="entry name" value="Hydrolase"/>
    <property type="match status" value="1"/>
</dbReference>